<accession>A0ACC1P5A2</accession>
<reference evidence="1" key="1">
    <citation type="submission" date="2022-10" db="EMBL/GenBank/DDBJ databases">
        <title>Genome Sequence of Xylaria curta.</title>
        <authorList>
            <person name="Buettner E."/>
        </authorList>
    </citation>
    <scope>NUCLEOTIDE SEQUENCE</scope>
    <source>
        <strain evidence="1">Babe10</strain>
    </source>
</reference>
<evidence type="ECO:0000313" key="2">
    <source>
        <dbReference type="Proteomes" id="UP001143856"/>
    </source>
</evidence>
<evidence type="ECO:0000313" key="1">
    <source>
        <dbReference type="EMBL" id="KAJ2986596.1"/>
    </source>
</evidence>
<dbReference type="Proteomes" id="UP001143856">
    <property type="component" value="Unassembled WGS sequence"/>
</dbReference>
<proteinExistence type="predicted"/>
<keyword evidence="2" id="KW-1185">Reference proteome</keyword>
<comment type="caution">
    <text evidence="1">The sequence shown here is derived from an EMBL/GenBank/DDBJ whole genome shotgun (WGS) entry which is preliminary data.</text>
</comment>
<organism evidence="1 2">
    <name type="scientific">Xylaria curta</name>
    <dbReference type="NCBI Taxonomy" id="42375"/>
    <lineage>
        <taxon>Eukaryota</taxon>
        <taxon>Fungi</taxon>
        <taxon>Dikarya</taxon>
        <taxon>Ascomycota</taxon>
        <taxon>Pezizomycotina</taxon>
        <taxon>Sordariomycetes</taxon>
        <taxon>Xylariomycetidae</taxon>
        <taxon>Xylariales</taxon>
        <taxon>Xylariaceae</taxon>
        <taxon>Xylaria</taxon>
    </lineage>
</organism>
<dbReference type="EMBL" id="JAPDGR010000923">
    <property type="protein sequence ID" value="KAJ2986596.1"/>
    <property type="molecule type" value="Genomic_DNA"/>
</dbReference>
<gene>
    <name evidence="1" type="ORF">NUW58_g4952</name>
</gene>
<name>A0ACC1P5A2_9PEZI</name>
<sequence>MANPKPPPDAKNLPPGVSLQGALPWLREAQIVNFGTKDSFPIFRDSPENSLKDELGSLYQFEDEIHVLNLLQRTRTTGLDPSALGILLGALVDALPEAIQHKVGLHMGATPEAHHTGAIIGQPEWFSQDESDFKQTVEDLKNGKLLPLDSQNKEYILWVVNAGTPDIPYYVTIVLHYGLSDPSNPDVLDRVTDWGIADPLSIEETSATSTTTASRLQVLLEDQGIADAIEHVLWVPPFQDDEESASGLAAYSVIAQLLDRIGVQHYSKAEFDGEEFYAPTRPWFNPDAPFRDGNRENVPGGELAPSGNPPRGNTPPLTDRQRSQLDSLFEEARDAATQTEEPVVAETRRPAGVKAAQMPPARSCISPSSPSSTRSLPEPDDEDLVELYLARKRYQLDALKTASVTANEAIRDSAEFADRLVYEVLEAPSNNIPTAYAVERLFGLVRVALARHRNAEDRLNEVKARFTTAAIHNQVMNQLVVDLYLGLGADPQEGVRGAFQELQHTLRRGRTHR</sequence>
<protein>
    <submittedName>
        <fullName evidence="1">Uncharacterized protein</fullName>
    </submittedName>
</protein>